<proteinExistence type="predicted"/>
<evidence type="ECO:0000313" key="2">
    <source>
        <dbReference type="Proteomes" id="UP000031599"/>
    </source>
</evidence>
<comment type="caution">
    <text evidence="1">The sequence shown here is derived from an EMBL/GenBank/DDBJ whole genome shotgun (WGS) entry which is preliminary data.</text>
</comment>
<gene>
    <name evidence="1" type="ORF">DB30_06410</name>
</gene>
<name>A0A0C1ZAL3_9BACT</name>
<organism evidence="1 2">
    <name type="scientific">Enhygromyxa salina</name>
    <dbReference type="NCBI Taxonomy" id="215803"/>
    <lineage>
        <taxon>Bacteria</taxon>
        <taxon>Pseudomonadati</taxon>
        <taxon>Myxococcota</taxon>
        <taxon>Polyangia</taxon>
        <taxon>Nannocystales</taxon>
        <taxon>Nannocystaceae</taxon>
        <taxon>Enhygromyxa</taxon>
    </lineage>
</organism>
<reference evidence="1 2" key="1">
    <citation type="submission" date="2014-12" db="EMBL/GenBank/DDBJ databases">
        <title>Genome assembly of Enhygromyxa salina DSM 15201.</title>
        <authorList>
            <person name="Sharma G."/>
            <person name="Subramanian S."/>
        </authorList>
    </citation>
    <scope>NUCLEOTIDE SEQUENCE [LARGE SCALE GENOMIC DNA]</scope>
    <source>
        <strain evidence="1 2">DSM 15201</strain>
    </source>
</reference>
<dbReference type="AlphaFoldDB" id="A0A0C1ZAL3"/>
<dbReference type="Proteomes" id="UP000031599">
    <property type="component" value="Unassembled WGS sequence"/>
</dbReference>
<accession>A0A0C1ZAL3</accession>
<dbReference type="EMBL" id="JMCC02000067">
    <property type="protein sequence ID" value="KIG14684.1"/>
    <property type="molecule type" value="Genomic_DNA"/>
</dbReference>
<protein>
    <submittedName>
        <fullName evidence="1">Uncharacterized protein</fullName>
    </submittedName>
</protein>
<evidence type="ECO:0000313" key="1">
    <source>
        <dbReference type="EMBL" id="KIG14684.1"/>
    </source>
</evidence>
<sequence>MWRVAGRRVFVQEARILPDVAKWTHERLGRVFERHGRSLDELAGDDAPDLLAQDQPALAACYGASVADRQLLGDAHFACRSNTLK</sequence>